<feature type="compositionally biased region" description="Low complexity" evidence="1">
    <location>
        <begin position="47"/>
        <end position="59"/>
    </location>
</feature>
<feature type="transmembrane region" description="Helical" evidence="2">
    <location>
        <begin position="126"/>
        <end position="146"/>
    </location>
</feature>
<evidence type="ECO:0000256" key="2">
    <source>
        <dbReference type="SAM" id="Phobius"/>
    </source>
</evidence>
<feature type="region of interest" description="Disordered" evidence="1">
    <location>
        <begin position="24"/>
        <end position="123"/>
    </location>
</feature>
<evidence type="ECO:0000256" key="3">
    <source>
        <dbReference type="SAM" id="SignalP"/>
    </source>
</evidence>
<dbReference type="PANTHER" id="PTHR36721:SF15">
    <property type="entry name" value="EN_SPM-LIKE TRANSPOSON PROTEIN"/>
    <property type="match status" value="1"/>
</dbReference>
<name>A0ABD1HRK0_SALDI</name>
<reference evidence="4 5" key="1">
    <citation type="submission" date="2024-06" db="EMBL/GenBank/DDBJ databases">
        <title>A chromosome level genome sequence of Diviner's sage (Salvia divinorum).</title>
        <authorList>
            <person name="Ford S.A."/>
            <person name="Ro D.-K."/>
            <person name="Ness R.W."/>
            <person name="Phillips M.A."/>
        </authorList>
    </citation>
    <scope>NUCLEOTIDE SEQUENCE [LARGE SCALE GENOMIC DNA]</scope>
    <source>
        <strain evidence="4">SAF-2024a</strain>
        <tissue evidence="4">Leaf</tissue>
    </source>
</reference>
<dbReference type="Proteomes" id="UP001567538">
    <property type="component" value="Unassembled WGS sequence"/>
</dbReference>
<keyword evidence="2" id="KW-1133">Transmembrane helix</keyword>
<feature type="compositionally biased region" description="Low complexity" evidence="1">
    <location>
        <begin position="67"/>
        <end position="84"/>
    </location>
</feature>
<dbReference type="PANTHER" id="PTHR36721">
    <property type="entry name" value="PROLINE-RICH FAMILY PROTEIN"/>
    <property type="match status" value="1"/>
</dbReference>
<keyword evidence="2" id="KW-0812">Transmembrane</keyword>
<keyword evidence="2" id="KW-0472">Membrane</keyword>
<dbReference type="AlphaFoldDB" id="A0ABD1HRK0"/>
<protein>
    <submittedName>
        <fullName evidence="4">Hydroxyproline-rich glycoprotein family protein</fullName>
    </submittedName>
</protein>
<feature type="chain" id="PRO_5044871254" evidence="3">
    <location>
        <begin position="22"/>
        <end position="167"/>
    </location>
</feature>
<gene>
    <name evidence="4" type="ORF">AAHA92_08637</name>
</gene>
<proteinExistence type="predicted"/>
<keyword evidence="5" id="KW-1185">Reference proteome</keyword>
<evidence type="ECO:0000313" key="4">
    <source>
        <dbReference type="EMBL" id="KAL1558138.1"/>
    </source>
</evidence>
<dbReference type="EMBL" id="JBEAFC010000004">
    <property type="protein sequence ID" value="KAL1558138.1"/>
    <property type="molecule type" value="Genomic_DNA"/>
</dbReference>
<keyword evidence="3" id="KW-0732">Signal</keyword>
<feature type="signal peptide" evidence="3">
    <location>
        <begin position="1"/>
        <end position="21"/>
    </location>
</feature>
<evidence type="ECO:0000313" key="5">
    <source>
        <dbReference type="Proteomes" id="UP001567538"/>
    </source>
</evidence>
<organism evidence="4 5">
    <name type="scientific">Salvia divinorum</name>
    <name type="common">Maria pastora</name>
    <name type="synonym">Diviner's sage</name>
    <dbReference type="NCBI Taxonomy" id="28513"/>
    <lineage>
        <taxon>Eukaryota</taxon>
        <taxon>Viridiplantae</taxon>
        <taxon>Streptophyta</taxon>
        <taxon>Embryophyta</taxon>
        <taxon>Tracheophyta</taxon>
        <taxon>Spermatophyta</taxon>
        <taxon>Magnoliopsida</taxon>
        <taxon>eudicotyledons</taxon>
        <taxon>Gunneridae</taxon>
        <taxon>Pentapetalae</taxon>
        <taxon>asterids</taxon>
        <taxon>lamiids</taxon>
        <taxon>Lamiales</taxon>
        <taxon>Lamiaceae</taxon>
        <taxon>Nepetoideae</taxon>
        <taxon>Mentheae</taxon>
        <taxon>Salviinae</taxon>
        <taxon>Salvia</taxon>
        <taxon>Salvia subgen. Calosphace</taxon>
    </lineage>
</organism>
<sequence length="167" mass="16945">MASISLILVFSLLLLAYPVLSDHSAAHSPSLPPHPSSDEISPPPATPSSAPSPAHSLSSPPAPPPSDLDSQSPSPAPNADNNSPSPSPSPAPEADAGDINRESKPNAADLDSKDESTGGMSGGQKAGVAVGVIAGAFIVGGGVVVYKKRQHNIQRSQYGYAARRELL</sequence>
<comment type="caution">
    <text evidence="4">The sequence shown here is derived from an EMBL/GenBank/DDBJ whole genome shotgun (WGS) entry which is preliminary data.</text>
</comment>
<accession>A0ABD1HRK0</accession>
<evidence type="ECO:0000256" key="1">
    <source>
        <dbReference type="SAM" id="MobiDB-lite"/>
    </source>
</evidence>
<feature type="compositionally biased region" description="Basic and acidic residues" evidence="1">
    <location>
        <begin position="98"/>
        <end position="116"/>
    </location>
</feature>
<feature type="compositionally biased region" description="Pro residues" evidence="1">
    <location>
        <begin position="30"/>
        <end position="46"/>
    </location>
</feature>